<dbReference type="InterPro" id="IPR054688">
    <property type="entry name" value="CD1247_N"/>
</dbReference>
<feature type="compositionally biased region" description="Acidic residues" evidence="2">
    <location>
        <begin position="140"/>
        <end position="149"/>
    </location>
</feature>
<name>A0A3G1L108_FORW1</name>
<feature type="region of interest" description="Disordered" evidence="2">
    <location>
        <begin position="138"/>
        <end position="160"/>
    </location>
</feature>
<dbReference type="EMBL" id="CP017634">
    <property type="protein sequence ID" value="ATW28331.1"/>
    <property type="molecule type" value="Genomic_DNA"/>
</dbReference>
<feature type="compositionally biased region" description="Basic and acidic residues" evidence="2">
    <location>
        <begin position="150"/>
        <end position="160"/>
    </location>
</feature>
<gene>
    <name evidence="3" type="ORF">DCMF_03755</name>
</gene>
<evidence type="ECO:0000256" key="2">
    <source>
        <dbReference type="SAM" id="MobiDB-lite"/>
    </source>
</evidence>
<feature type="coiled-coil region" evidence="1">
    <location>
        <begin position="57"/>
        <end position="84"/>
    </location>
</feature>
<dbReference type="Gene3D" id="3.30.40.10">
    <property type="entry name" value="Zinc/RING finger domain, C3HC4 (zinc finger)"/>
    <property type="match status" value="1"/>
</dbReference>
<evidence type="ECO:0000313" key="4">
    <source>
        <dbReference type="Proteomes" id="UP000323521"/>
    </source>
</evidence>
<keyword evidence="4" id="KW-1185">Reference proteome</keyword>
<dbReference type="InterPro" id="IPR013083">
    <property type="entry name" value="Znf_RING/FYVE/PHD"/>
</dbReference>
<proteinExistence type="predicted"/>
<dbReference type="NCBIfam" id="NF045650">
    <property type="entry name" value="CD1247_Nterm"/>
    <property type="match status" value="1"/>
</dbReference>
<dbReference type="KEGG" id="fwa:DCMF_03755"/>
<keyword evidence="1" id="KW-0175">Coiled coil</keyword>
<organism evidence="3 4">
    <name type="scientific">Formimonas warabiya</name>
    <dbReference type="NCBI Taxonomy" id="1761012"/>
    <lineage>
        <taxon>Bacteria</taxon>
        <taxon>Bacillati</taxon>
        <taxon>Bacillota</taxon>
        <taxon>Clostridia</taxon>
        <taxon>Eubacteriales</taxon>
        <taxon>Peptococcaceae</taxon>
        <taxon>Candidatus Formimonas</taxon>
    </lineage>
</organism>
<evidence type="ECO:0008006" key="5">
    <source>
        <dbReference type="Google" id="ProtNLM"/>
    </source>
</evidence>
<accession>A0A3G1L108</accession>
<protein>
    <recommendedName>
        <fullName evidence="5">AraC family transcriptional regulator</fullName>
    </recommendedName>
</protein>
<evidence type="ECO:0000313" key="3">
    <source>
        <dbReference type="EMBL" id="ATW28331.1"/>
    </source>
</evidence>
<dbReference type="Proteomes" id="UP000323521">
    <property type="component" value="Chromosome"/>
</dbReference>
<sequence>MKGGNNVKDLKQQVAYLQGLAEGLGISKETKEGRVLTQIIDVLEGIALSVEDLRAQQADMETYLESIDDDLNELEEDFYEEEEDDTDYVEVKCPKCQDIVCFDADILEDEDLIEVTCPRCNEVVFINDGSYDDKCTCGEEHEEEDEEQLVAEKKSHTEDL</sequence>
<reference evidence="3 4" key="1">
    <citation type="submission" date="2016-10" db="EMBL/GenBank/DDBJ databases">
        <title>Complete Genome Sequence of Peptococcaceae strain DCMF.</title>
        <authorList>
            <person name="Edwards R.J."/>
            <person name="Holland S.I."/>
            <person name="Deshpande N.P."/>
            <person name="Wong Y.K."/>
            <person name="Ertan H."/>
            <person name="Manefield M."/>
            <person name="Russell T.L."/>
            <person name="Lee M.J."/>
        </authorList>
    </citation>
    <scope>NUCLEOTIDE SEQUENCE [LARGE SCALE GENOMIC DNA]</scope>
    <source>
        <strain evidence="3 4">DCMF</strain>
    </source>
</reference>
<dbReference type="AlphaFoldDB" id="A0A3G1L108"/>
<evidence type="ECO:0000256" key="1">
    <source>
        <dbReference type="SAM" id="Coils"/>
    </source>
</evidence>